<evidence type="ECO:0000313" key="4">
    <source>
        <dbReference type="Proteomes" id="UP001519460"/>
    </source>
</evidence>
<feature type="compositionally biased region" description="Basic and acidic residues" evidence="1">
    <location>
        <begin position="111"/>
        <end position="120"/>
    </location>
</feature>
<feature type="region of interest" description="Disordered" evidence="1">
    <location>
        <begin position="279"/>
        <end position="333"/>
    </location>
</feature>
<evidence type="ECO:0000256" key="1">
    <source>
        <dbReference type="SAM" id="MobiDB-lite"/>
    </source>
</evidence>
<dbReference type="PROSITE" id="PS01009">
    <property type="entry name" value="CRISP_1"/>
    <property type="match status" value="2"/>
</dbReference>
<evidence type="ECO:0000313" key="3">
    <source>
        <dbReference type="EMBL" id="KAK7473707.1"/>
    </source>
</evidence>
<proteinExistence type="predicted"/>
<dbReference type="Gene3D" id="3.40.33.10">
    <property type="entry name" value="CAP"/>
    <property type="match status" value="2"/>
</dbReference>
<dbReference type="InterPro" id="IPR018244">
    <property type="entry name" value="Allrgn_V5/Tpx1_CS"/>
</dbReference>
<dbReference type="SMART" id="SM00198">
    <property type="entry name" value="SCP"/>
    <property type="match status" value="1"/>
</dbReference>
<dbReference type="PANTHER" id="PTHR10334">
    <property type="entry name" value="CYSTEINE-RICH SECRETORY PROTEIN-RELATED"/>
    <property type="match status" value="1"/>
</dbReference>
<feature type="compositionally biased region" description="Polar residues" evidence="1">
    <location>
        <begin position="148"/>
        <end position="158"/>
    </location>
</feature>
<feature type="domain" description="SCP" evidence="2">
    <location>
        <begin position="333"/>
        <end position="472"/>
    </location>
</feature>
<protein>
    <recommendedName>
        <fullName evidence="2">SCP domain-containing protein</fullName>
    </recommendedName>
</protein>
<dbReference type="CDD" id="cd05382">
    <property type="entry name" value="CAP_GAPR1-like"/>
    <property type="match status" value="1"/>
</dbReference>
<feature type="region of interest" description="Disordered" evidence="1">
    <location>
        <begin position="86"/>
        <end position="158"/>
    </location>
</feature>
<dbReference type="InterPro" id="IPR014044">
    <property type="entry name" value="CAP_dom"/>
</dbReference>
<name>A0ABD0JFL5_9CAEN</name>
<dbReference type="Pfam" id="PF00188">
    <property type="entry name" value="CAP"/>
    <property type="match status" value="2"/>
</dbReference>
<feature type="compositionally biased region" description="Low complexity" evidence="1">
    <location>
        <begin position="121"/>
        <end position="139"/>
    </location>
</feature>
<comment type="caution">
    <text evidence="3">The sequence shown here is derived from an EMBL/GenBank/DDBJ whole genome shotgun (WGS) entry which is preliminary data.</text>
</comment>
<dbReference type="EMBL" id="JACVVK020000460">
    <property type="protein sequence ID" value="KAK7473707.1"/>
    <property type="molecule type" value="Genomic_DNA"/>
</dbReference>
<feature type="compositionally biased region" description="Polar residues" evidence="1">
    <location>
        <begin position="87"/>
        <end position="102"/>
    </location>
</feature>
<keyword evidence="4" id="KW-1185">Reference proteome</keyword>
<reference evidence="3 4" key="1">
    <citation type="journal article" date="2023" name="Sci. Data">
        <title>Genome assembly of the Korean intertidal mud-creeper Batillaria attramentaria.</title>
        <authorList>
            <person name="Patra A.K."/>
            <person name="Ho P.T."/>
            <person name="Jun S."/>
            <person name="Lee S.J."/>
            <person name="Kim Y."/>
            <person name="Won Y.J."/>
        </authorList>
    </citation>
    <scope>NUCLEOTIDE SEQUENCE [LARGE SCALE GENOMIC DNA]</scope>
    <source>
        <strain evidence="3">Wonlab-2016</strain>
    </source>
</reference>
<dbReference type="Proteomes" id="UP001519460">
    <property type="component" value="Unassembled WGS sequence"/>
</dbReference>
<dbReference type="InterPro" id="IPR001283">
    <property type="entry name" value="CRISP-related"/>
</dbReference>
<dbReference type="InterPro" id="IPR034113">
    <property type="entry name" value="SCP_GAPR1-like"/>
</dbReference>
<organism evidence="3 4">
    <name type="scientific">Batillaria attramentaria</name>
    <dbReference type="NCBI Taxonomy" id="370345"/>
    <lineage>
        <taxon>Eukaryota</taxon>
        <taxon>Metazoa</taxon>
        <taxon>Spiralia</taxon>
        <taxon>Lophotrochozoa</taxon>
        <taxon>Mollusca</taxon>
        <taxon>Gastropoda</taxon>
        <taxon>Caenogastropoda</taxon>
        <taxon>Sorbeoconcha</taxon>
        <taxon>Cerithioidea</taxon>
        <taxon>Batillariidae</taxon>
        <taxon>Batillaria</taxon>
    </lineage>
</organism>
<sequence length="482" mass="52085">QEVTDQWYSEIKLHQFGGEPRSLSTGHFTQVVWKGSKEVGVGRAVTRDGKVIVVANYRPAGNMVGSFGANVLPPKDGKILLPAETASKPSASTTHHTFSSEGPGSGGHFSQRFEEMRRDFGAPSSHSFSSGGFSSGGTRTESRSVRTYTVTEGSGPNKVTKTITEETIIKPDGEKIVNRKETTTSGGGKSSTDPSSMGIRVGTKTYDELDHYSFSSFVSFPHPSSATLIDPWEDKAGHADRVISLKHADVGCLRLHHGKKRLCDGCADAEAGFGRLALKDSGTDDKAKKKSSKPFWKSKRSSSSSSDSSPERGGKSKDKKKKDKSARPQKMSDFQEECLKAHNSARAKHGVPALTLAKDLNEHAQKWAEELVNKNMFQHSACMVGGNRVGENIANKWSSAPGGADYTGQEAVDQWYSEIKKHNYHSDGAMGSGHFTQVVWKGSKELGVGKAKDASGKVIVVANYRPAGNMIGTYKENVFPPK</sequence>
<feature type="non-terminal residue" evidence="3">
    <location>
        <position position="1"/>
    </location>
</feature>
<gene>
    <name evidence="3" type="ORF">BaRGS_00035034</name>
</gene>
<dbReference type="SUPFAM" id="SSF55797">
    <property type="entry name" value="PR-1-like"/>
    <property type="match status" value="2"/>
</dbReference>
<feature type="region of interest" description="Disordered" evidence="1">
    <location>
        <begin position="178"/>
        <end position="199"/>
    </location>
</feature>
<accession>A0ABD0JFL5</accession>
<feature type="compositionally biased region" description="Basic residues" evidence="1">
    <location>
        <begin position="288"/>
        <end position="300"/>
    </location>
</feature>
<dbReference type="PRINTS" id="PR00837">
    <property type="entry name" value="V5TPXLIKE"/>
</dbReference>
<dbReference type="AlphaFoldDB" id="A0ABD0JFL5"/>
<dbReference type="FunFam" id="3.40.33.10:FF:000002">
    <property type="entry name" value="Golgi-associated plant pathogenesis-related protein 1"/>
    <property type="match status" value="1"/>
</dbReference>
<dbReference type="InterPro" id="IPR035940">
    <property type="entry name" value="CAP_sf"/>
</dbReference>
<evidence type="ECO:0000259" key="2">
    <source>
        <dbReference type="SMART" id="SM00198"/>
    </source>
</evidence>